<comment type="similarity">
    <text evidence="5">Belongs to the HAD-like hydrolase superfamily. Cof family.</text>
</comment>
<gene>
    <name evidence="6" type="ORF">CS022_23655</name>
</gene>
<dbReference type="Proteomes" id="UP000290287">
    <property type="component" value="Unassembled WGS sequence"/>
</dbReference>
<dbReference type="InterPro" id="IPR006379">
    <property type="entry name" value="HAD-SF_hydro_IIB"/>
</dbReference>
<proteinExistence type="inferred from homology"/>
<dbReference type="NCBIfam" id="TIGR01484">
    <property type="entry name" value="HAD-SF-IIB"/>
    <property type="match status" value="1"/>
</dbReference>
<dbReference type="Pfam" id="PF08282">
    <property type="entry name" value="Hydrolase_3"/>
    <property type="match status" value="1"/>
</dbReference>
<evidence type="ECO:0000256" key="5">
    <source>
        <dbReference type="ARBA" id="ARBA00034778"/>
    </source>
</evidence>
<evidence type="ECO:0000256" key="3">
    <source>
        <dbReference type="ARBA" id="ARBA00022801"/>
    </source>
</evidence>
<keyword evidence="2" id="KW-0479">Metal-binding</keyword>
<dbReference type="PROSITE" id="PS01228">
    <property type="entry name" value="COF_1"/>
    <property type="match status" value="1"/>
</dbReference>
<dbReference type="Gene3D" id="3.40.50.1000">
    <property type="entry name" value="HAD superfamily/HAD-like"/>
    <property type="match status" value="1"/>
</dbReference>
<evidence type="ECO:0000256" key="4">
    <source>
        <dbReference type="ARBA" id="ARBA00022842"/>
    </source>
</evidence>
<dbReference type="PANTHER" id="PTHR47267">
    <property type="match status" value="1"/>
</dbReference>
<sequence length="269" mass="29468">MFRAVVIDLDGTLLNQKGKVSKRSTYCLKALVDEGVEVIVATGRTDQDARQVLSGLPFEPTILSSNGAMVKASYHANAELLHTIPLSLAQRVFSVTLAPDVHHTFFSAEGWHMVKQNDFFADYIQASGLPVDYLSEQDIVHVPSLKILLQTTEEKAKTLCEQLSTEFGRSLEVCQSSNHTVDITSVGISKARTLSLYLRGLGISMKNTIGFGDAMNDLDMLKACGEGVLMANSMSALKNALPDNPVTVTNNEDGVALYLEKVFQRERAW</sequence>
<reference evidence="6 7" key="1">
    <citation type="submission" date="2017-10" db="EMBL/GenBank/DDBJ databases">
        <title>Nyctiphanis sp. nov., isolated from the stomach of the euphausiid Nyctiphanes simplex (Hansen, 1911) in the Gulf of California.</title>
        <authorList>
            <person name="Gomez-Gil B."/>
            <person name="Aguilar-Mendez M."/>
            <person name="Lopez-Cortes A."/>
            <person name="Gomez-Gutierrez J."/>
            <person name="Roque A."/>
            <person name="Lang E."/>
            <person name="Gonzalez-Castillo A."/>
        </authorList>
    </citation>
    <scope>NUCLEOTIDE SEQUENCE [LARGE SCALE GENOMIC DNA]</scope>
    <source>
        <strain evidence="6 7">CAIM 600</strain>
    </source>
</reference>
<dbReference type="SUPFAM" id="SSF56784">
    <property type="entry name" value="HAD-like"/>
    <property type="match status" value="1"/>
</dbReference>
<organism evidence="6 7">
    <name type="scientific">Veronia nyctiphanis</name>
    <dbReference type="NCBI Taxonomy" id="1278244"/>
    <lineage>
        <taxon>Bacteria</taxon>
        <taxon>Pseudomonadati</taxon>
        <taxon>Pseudomonadota</taxon>
        <taxon>Gammaproteobacteria</taxon>
        <taxon>Vibrionales</taxon>
        <taxon>Vibrionaceae</taxon>
        <taxon>Veronia</taxon>
    </lineage>
</organism>
<dbReference type="SFLD" id="SFLDS00003">
    <property type="entry name" value="Haloacid_Dehalogenase"/>
    <property type="match status" value="1"/>
</dbReference>
<name>A0A4Q0YGQ4_9GAMM</name>
<evidence type="ECO:0000313" key="7">
    <source>
        <dbReference type="Proteomes" id="UP000290287"/>
    </source>
</evidence>
<evidence type="ECO:0000256" key="2">
    <source>
        <dbReference type="ARBA" id="ARBA00022723"/>
    </source>
</evidence>
<dbReference type="RefSeq" id="WP_129124313.1">
    <property type="nucleotide sequence ID" value="NZ_PEIB01000053.1"/>
</dbReference>
<dbReference type="Gene3D" id="3.30.1240.10">
    <property type="match status" value="1"/>
</dbReference>
<comment type="cofactor">
    <cofactor evidence="1">
        <name>Mg(2+)</name>
        <dbReference type="ChEBI" id="CHEBI:18420"/>
    </cofactor>
</comment>
<dbReference type="NCBIfam" id="TIGR00099">
    <property type="entry name" value="Cof-subfamily"/>
    <property type="match status" value="1"/>
</dbReference>
<keyword evidence="4" id="KW-0460">Magnesium</keyword>
<dbReference type="EMBL" id="PEIB01000053">
    <property type="protein sequence ID" value="RXJ69817.1"/>
    <property type="molecule type" value="Genomic_DNA"/>
</dbReference>
<dbReference type="InterPro" id="IPR000150">
    <property type="entry name" value="Cof"/>
</dbReference>
<dbReference type="GO" id="GO:0000287">
    <property type="term" value="F:magnesium ion binding"/>
    <property type="evidence" value="ECO:0007669"/>
    <property type="project" value="UniProtKB-ARBA"/>
</dbReference>
<dbReference type="AlphaFoldDB" id="A0A4Q0YGQ4"/>
<dbReference type="PANTHER" id="PTHR47267:SF4">
    <property type="entry name" value="PYRIDOXAL PHOSPHATE PHOSPHATASE YIGL"/>
    <property type="match status" value="1"/>
</dbReference>
<dbReference type="OrthoDB" id="9781413at2"/>
<accession>A0A4Q0YGQ4</accession>
<dbReference type="GO" id="GO:0016791">
    <property type="term" value="F:phosphatase activity"/>
    <property type="evidence" value="ECO:0007669"/>
    <property type="project" value="UniProtKB-ARBA"/>
</dbReference>
<protein>
    <submittedName>
        <fullName evidence="6">Hydrolase</fullName>
    </submittedName>
</protein>
<comment type="caution">
    <text evidence="6">The sequence shown here is derived from an EMBL/GenBank/DDBJ whole genome shotgun (WGS) entry which is preliminary data.</text>
</comment>
<dbReference type="SFLD" id="SFLDG01140">
    <property type="entry name" value="C2.B:_Phosphomannomutase_and_P"/>
    <property type="match status" value="1"/>
</dbReference>
<evidence type="ECO:0000313" key="6">
    <source>
        <dbReference type="EMBL" id="RXJ69817.1"/>
    </source>
</evidence>
<keyword evidence="3 6" id="KW-0378">Hydrolase</keyword>
<dbReference type="InterPro" id="IPR036412">
    <property type="entry name" value="HAD-like_sf"/>
</dbReference>
<evidence type="ECO:0000256" key="1">
    <source>
        <dbReference type="ARBA" id="ARBA00001946"/>
    </source>
</evidence>
<keyword evidence="7" id="KW-1185">Reference proteome</keyword>
<dbReference type="InterPro" id="IPR023214">
    <property type="entry name" value="HAD_sf"/>
</dbReference>